<organism evidence="1 2">
    <name type="scientific">Rubus argutus</name>
    <name type="common">Southern blackberry</name>
    <dbReference type="NCBI Taxonomy" id="59490"/>
    <lineage>
        <taxon>Eukaryota</taxon>
        <taxon>Viridiplantae</taxon>
        <taxon>Streptophyta</taxon>
        <taxon>Embryophyta</taxon>
        <taxon>Tracheophyta</taxon>
        <taxon>Spermatophyta</taxon>
        <taxon>Magnoliopsida</taxon>
        <taxon>eudicotyledons</taxon>
        <taxon>Gunneridae</taxon>
        <taxon>Pentapetalae</taxon>
        <taxon>rosids</taxon>
        <taxon>fabids</taxon>
        <taxon>Rosales</taxon>
        <taxon>Rosaceae</taxon>
        <taxon>Rosoideae</taxon>
        <taxon>Rosoideae incertae sedis</taxon>
        <taxon>Rubus</taxon>
    </lineage>
</organism>
<protein>
    <submittedName>
        <fullName evidence="1">Uncharacterized protein</fullName>
    </submittedName>
</protein>
<accession>A0AAW1XMW2</accession>
<proteinExistence type="predicted"/>
<reference evidence="1 2" key="1">
    <citation type="journal article" date="2023" name="G3 (Bethesda)">
        <title>A chromosome-length genome assembly and annotation of blackberry (Rubus argutus, cv. 'Hillquist').</title>
        <authorList>
            <person name="Bruna T."/>
            <person name="Aryal R."/>
            <person name="Dudchenko O."/>
            <person name="Sargent D.J."/>
            <person name="Mead D."/>
            <person name="Buti M."/>
            <person name="Cavallini A."/>
            <person name="Hytonen T."/>
            <person name="Andres J."/>
            <person name="Pham M."/>
            <person name="Weisz D."/>
            <person name="Mascagni F."/>
            <person name="Usai G."/>
            <person name="Natali L."/>
            <person name="Bassil N."/>
            <person name="Fernandez G.E."/>
            <person name="Lomsadze A."/>
            <person name="Armour M."/>
            <person name="Olukolu B."/>
            <person name="Poorten T."/>
            <person name="Britton C."/>
            <person name="Davik J."/>
            <person name="Ashrafi H."/>
            <person name="Aiden E.L."/>
            <person name="Borodovsky M."/>
            <person name="Worthington M."/>
        </authorList>
    </citation>
    <scope>NUCLEOTIDE SEQUENCE [LARGE SCALE GENOMIC DNA]</scope>
    <source>
        <strain evidence="1">PI 553951</strain>
    </source>
</reference>
<keyword evidence="2" id="KW-1185">Reference proteome</keyword>
<dbReference type="EMBL" id="JBEDUW010000003">
    <property type="protein sequence ID" value="KAK9937289.1"/>
    <property type="molecule type" value="Genomic_DNA"/>
</dbReference>
<name>A0AAW1XMW2_RUBAR</name>
<gene>
    <name evidence="1" type="ORF">M0R45_014089</name>
</gene>
<dbReference type="AlphaFoldDB" id="A0AAW1XMW2"/>
<evidence type="ECO:0000313" key="2">
    <source>
        <dbReference type="Proteomes" id="UP001457282"/>
    </source>
</evidence>
<dbReference type="Proteomes" id="UP001457282">
    <property type="component" value="Unassembled WGS sequence"/>
</dbReference>
<comment type="caution">
    <text evidence="1">The sequence shown here is derived from an EMBL/GenBank/DDBJ whole genome shotgun (WGS) entry which is preliminary data.</text>
</comment>
<sequence>MIIPALISRALVFTLKKPIVTSKGQELRYEGHSTVDFGGVCGTLVVKKSWRYAYFRFFEDIKEKAMLAHLQRSS</sequence>
<evidence type="ECO:0000313" key="1">
    <source>
        <dbReference type="EMBL" id="KAK9937289.1"/>
    </source>
</evidence>